<reference evidence="1 2" key="1">
    <citation type="journal article" date="2019" name="PLoS ONE">
        <title>Comparative genome analysis indicates high evolutionary potential of pathogenicity genes in Colletotrichum tanaceti.</title>
        <authorList>
            <person name="Lelwala R.V."/>
            <person name="Korhonen P.K."/>
            <person name="Young N.D."/>
            <person name="Scott J.B."/>
            <person name="Ades P.A."/>
            <person name="Gasser R.B."/>
            <person name="Taylor P.W.J."/>
        </authorList>
    </citation>
    <scope>NUCLEOTIDE SEQUENCE [LARGE SCALE GENOMIC DNA]</scope>
    <source>
        <strain evidence="1">BRIP57314</strain>
    </source>
</reference>
<evidence type="ECO:0000313" key="2">
    <source>
        <dbReference type="Proteomes" id="UP000310108"/>
    </source>
</evidence>
<keyword evidence="2" id="KW-1185">Reference proteome</keyword>
<gene>
    <name evidence="1" type="ORF">CTA1_4185</name>
</gene>
<dbReference type="Proteomes" id="UP000310108">
    <property type="component" value="Unassembled WGS sequence"/>
</dbReference>
<comment type="caution">
    <text evidence="1">The sequence shown here is derived from an EMBL/GenBank/DDBJ whole genome shotgun (WGS) entry which is preliminary data.</text>
</comment>
<name>A0A4U6XU53_9PEZI</name>
<dbReference type="EMBL" id="PJEX01000008">
    <property type="protein sequence ID" value="TKW59543.1"/>
    <property type="molecule type" value="Genomic_DNA"/>
</dbReference>
<proteinExistence type="predicted"/>
<protein>
    <submittedName>
        <fullName evidence="1">Uncharacterized protein</fullName>
    </submittedName>
</protein>
<organism evidence="1 2">
    <name type="scientific">Colletotrichum tanaceti</name>
    <dbReference type="NCBI Taxonomy" id="1306861"/>
    <lineage>
        <taxon>Eukaryota</taxon>
        <taxon>Fungi</taxon>
        <taxon>Dikarya</taxon>
        <taxon>Ascomycota</taxon>
        <taxon>Pezizomycotina</taxon>
        <taxon>Sordariomycetes</taxon>
        <taxon>Hypocreomycetidae</taxon>
        <taxon>Glomerellales</taxon>
        <taxon>Glomerellaceae</taxon>
        <taxon>Colletotrichum</taxon>
        <taxon>Colletotrichum destructivum species complex</taxon>
    </lineage>
</organism>
<evidence type="ECO:0000313" key="1">
    <source>
        <dbReference type="EMBL" id="TKW59543.1"/>
    </source>
</evidence>
<dbReference type="AlphaFoldDB" id="A0A4U6XU53"/>
<accession>A0A4U6XU53</accession>
<sequence length="60" mass="6914">MTGTRCVTSIDELSLDSDEGQSAYKTTRRHLSRSTSRPVDVKRLEKLIYNSSQHSLMLQW</sequence>